<evidence type="ECO:0000313" key="2">
    <source>
        <dbReference type="EMBL" id="PAV87406.1"/>
    </source>
</evidence>
<gene>
    <name evidence="2" type="ORF">WR25_14212</name>
</gene>
<sequence length="125" mass="14136">MSDLKSIIQPYIDASLKAFQDLDADKTSEFYADDAVLIEAGNGCTYGKKKITKFNQQMIEKSGKTTTEMSNQKYSGDEEIIAVSSDFKSELPSKGLTFTGKSYQVWKRFDDGYKIIYDCCTMDRD</sequence>
<comment type="caution">
    <text evidence="2">The sequence shown here is derived from an EMBL/GenBank/DDBJ whole genome shotgun (WGS) entry which is preliminary data.</text>
</comment>
<dbReference type="InterPro" id="IPR032710">
    <property type="entry name" value="NTF2-like_dom_sf"/>
</dbReference>
<dbReference type="Proteomes" id="UP000218231">
    <property type="component" value="Unassembled WGS sequence"/>
</dbReference>
<proteinExistence type="predicted"/>
<dbReference type="PANTHER" id="PTHR31664">
    <property type="entry name" value="PROTEIN CBG16427"/>
    <property type="match status" value="1"/>
</dbReference>
<dbReference type="AlphaFoldDB" id="A0A2A2LMF7"/>
<dbReference type="PANTHER" id="PTHR31664:SF4">
    <property type="entry name" value="DUF4440 DOMAIN-CONTAINING PROTEIN"/>
    <property type="match status" value="1"/>
</dbReference>
<dbReference type="EMBL" id="LIAE01006569">
    <property type="protein sequence ID" value="PAV87406.1"/>
    <property type="molecule type" value="Genomic_DNA"/>
</dbReference>
<dbReference type="OrthoDB" id="5793381at2759"/>
<dbReference type="InterPro" id="IPR027843">
    <property type="entry name" value="DUF4440"/>
</dbReference>
<reference evidence="2 3" key="1">
    <citation type="journal article" date="2017" name="Curr. Biol.">
        <title>Genome architecture and evolution of a unichromosomal asexual nematode.</title>
        <authorList>
            <person name="Fradin H."/>
            <person name="Zegar C."/>
            <person name="Gutwein M."/>
            <person name="Lucas J."/>
            <person name="Kovtun M."/>
            <person name="Corcoran D."/>
            <person name="Baugh L.R."/>
            <person name="Kiontke K."/>
            <person name="Gunsalus K."/>
            <person name="Fitch D.H."/>
            <person name="Piano F."/>
        </authorList>
    </citation>
    <scope>NUCLEOTIDE SEQUENCE [LARGE SCALE GENOMIC DNA]</scope>
    <source>
        <strain evidence="2">PF1309</strain>
    </source>
</reference>
<dbReference type="Pfam" id="PF14534">
    <property type="entry name" value="DUF4440"/>
    <property type="match status" value="1"/>
</dbReference>
<evidence type="ECO:0000259" key="1">
    <source>
        <dbReference type="Pfam" id="PF14534"/>
    </source>
</evidence>
<dbReference type="SUPFAM" id="SSF54427">
    <property type="entry name" value="NTF2-like"/>
    <property type="match status" value="1"/>
</dbReference>
<name>A0A2A2LMF7_9BILA</name>
<accession>A0A2A2LMF7</accession>
<organism evidence="2 3">
    <name type="scientific">Diploscapter pachys</name>
    <dbReference type="NCBI Taxonomy" id="2018661"/>
    <lineage>
        <taxon>Eukaryota</taxon>
        <taxon>Metazoa</taxon>
        <taxon>Ecdysozoa</taxon>
        <taxon>Nematoda</taxon>
        <taxon>Chromadorea</taxon>
        <taxon>Rhabditida</taxon>
        <taxon>Rhabditina</taxon>
        <taxon>Rhabditomorpha</taxon>
        <taxon>Rhabditoidea</taxon>
        <taxon>Rhabditidae</taxon>
        <taxon>Diploscapter</taxon>
    </lineage>
</organism>
<protein>
    <recommendedName>
        <fullName evidence="1">DUF4440 domain-containing protein</fullName>
    </recommendedName>
</protein>
<evidence type="ECO:0000313" key="3">
    <source>
        <dbReference type="Proteomes" id="UP000218231"/>
    </source>
</evidence>
<keyword evidence="3" id="KW-1185">Reference proteome</keyword>
<dbReference type="Gene3D" id="3.10.450.50">
    <property type="match status" value="1"/>
</dbReference>
<feature type="domain" description="DUF4440" evidence="1">
    <location>
        <begin position="14"/>
        <end position="115"/>
    </location>
</feature>